<feature type="region of interest" description="Disordered" evidence="1">
    <location>
        <begin position="55"/>
        <end position="84"/>
    </location>
</feature>
<name>A0AAV4JHZ3_9GAST</name>
<gene>
    <name evidence="2" type="ORF">ElyMa_003363300</name>
</gene>
<proteinExistence type="predicted"/>
<feature type="compositionally biased region" description="Acidic residues" evidence="1">
    <location>
        <begin position="60"/>
        <end position="84"/>
    </location>
</feature>
<organism evidence="2 3">
    <name type="scientific">Elysia marginata</name>
    <dbReference type="NCBI Taxonomy" id="1093978"/>
    <lineage>
        <taxon>Eukaryota</taxon>
        <taxon>Metazoa</taxon>
        <taxon>Spiralia</taxon>
        <taxon>Lophotrochozoa</taxon>
        <taxon>Mollusca</taxon>
        <taxon>Gastropoda</taxon>
        <taxon>Heterobranchia</taxon>
        <taxon>Euthyneura</taxon>
        <taxon>Panpulmonata</taxon>
        <taxon>Sacoglossa</taxon>
        <taxon>Placobranchoidea</taxon>
        <taxon>Plakobranchidae</taxon>
        <taxon>Elysia</taxon>
    </lineage>
</organism>
<evidence type="ECO:0000313" key="2">
    <source>
        <dbReference type="EMBL" id="GFS22412.1"/>
    </source>
</evidence>
<sequence>MLLREPFSYHASFSTYSVAYVKHHPIIPSYGFMLVKQGTGVGGSYLSMACTPSTVKGFDDDNDDDDDDDDDGDDDKDEDDYDYS</sequence>
<reference evidence="2 3" key="1">
    <citation type="journal article" date="2021" name="Elife">
        <title>Chloroplast acquisition without the gene transfer in kleptoplastic sea slugs, Plakobranchus ocellatus.</title>
        <authorList>
            <person name="Maeda T."/>
            <person name="Takahashi S."/>
            <person name="Yoshida T."/>
            <person name="Shimamura S."/>
            <person name="Takaki Y."/>
            <person name="Nagai Y."/>
            <person name="Toyoda A."/>
            <person name="Suzuki Y."/>
            <person name="Arimoto A."/>
            <person name="Ishii H."/>
            <person name="Satoh N."/>
            <person name="Nishiyama T."/>
            <person name="Hasebe M."/>
            <person name="Maruyama T."/>
            <person name="Minagawa J."/>
            <person name="Obokata J."/>
            <person name="Shigenobu S."/>
        </authorList>
    </citation>
    <scope>NUCLEOTIDE SEQUENCE [LARGE SCALE GENOMIC DNA]</scope>
</reference>
<evidence type="ECO:0000313" key="3">
    <source>
        <dbReference type="Proteomes" id="UP000762676"/>
    </source>
</evidence>
<comment type="caution">
    <text evidence="2">The sequence shown here is derived from an EMBL/GenBank/DDBJ whole genome shotgun (WGS) entry which is preliminary data.</text>
</comment>
<keyword evidence="3" id="KW-1185">Reference proteome</keyword>
<dbReference type="EMBL" id="BMAT01006931">
    <property type="protein sequence ID" value="GFS22412.1"/>
    <property type="molecule type" value="Genomic_DNA"/>
</dbReference>
<accession>A0AAV4JHZ3</accession>
<dbReference type="Proteomes" id="UP000762676">
    <property type="component" value="Unassembled WGS sequence"/>
</dbReference>
<protein>
    <submittedName>
        <fullName evidence="2">Uncharacterized protein</fullName>
    </submittedName>
</protein>
<dbReference type="AlphaFoldDB" id="A0AAV4JHZ3"/>
<evidence type="ECO:0000256" key="1">
    <source>
        <dbReference type="SAM" id="MobiDB-lite"/>
    </source>
</evidence>